<dbReference type="RefSeq" id="WP_205118143.1">
    <property type="nucleotide sequence ID" value="NZ_JAFBCM010000001.1"/>
</dbReference>
<gene>
    <name evidence="2" type="ORF">ACFOUW_37680</name>
</gene>
<name>A0ABV7YML7_9ACTN</name>
<evidence type="ECO:0000313" key="2">
    <source>
        <dbReference type="EMBL" id="MFC3766610.1"/>
    </source>
</evidence>
<sequence>MSAATRILVLGLLADGPKHGYEIRRWLETSEAELWTDVKRGSVYHALGSLERAGHAEIVEDASTPARTTYRLTDAGRSELRLLLRDGWQDLRGSYPRGLYTLLTFADPLPVEELHALRDRLREELRVWEKGTEAKRSLPNASLVAALMANGRAHLEADLALLDELSAAEPPSSPPS</sequence>
<dbReference type="Gene3D" id="1.10.10.10">
    <property type="entry name" value="Winged helix-like DNA-binding domain superfamily/Winged helix DNA-binding domain"/>
    <property type="match status" value="1"/>
</dbReference>
<dbReference type="Proteomes" id="UP001595699">
    <property type="component" value="Unassembled WGS sequence"/>
</dbReference>
<accession>A0ABV7YML7</accession>
<feature type="domain" description="Transcription regulator PadR N-terminal" evidence="1">
    <location>
        <begin position="9"/>
        <end position="81"/>
    </location>
</feature>
<proteinExistence type="predicted"/>
<dbReference type="InterPro" id="IPR005149">
    <property type="entry name" value="Tscrpt_reg_PadR_N"/>
</dbReference>
<dbReference type="PANTHER" id="PTHR43252:SF7">
    <property type="entry name" value="TRANSCRIPTIONAL REGULATOR YQJI"/>
    <property type="match status" value="1"/>
</dbReference>
<dbReference type="EMBL" id="JBHRZH010000056">
    <property type="protein sequence ID" value="MFC3766610.1"/>
    <property type="molecule type" value="Genomic_DNA"/>
</dbReference>
<dbReference type="SUPFAM" id="SSF46785">
    <property type="entry name" value="Winged helix' DNA-binding domain"/>
    <property type="match status" value="1"/>
</dbReference>
<organism evidence="2 3">
    <name type="scientific">Tenggerimyces flavus</name>
    <dbReference type="NCBI Taxonomy" id="1708749"/>
    <lineage>
        <taxon>Bacteria</taxon>
        <taxon>Bacillati</taxon>
        <taxon>Actinomycetota</taxon>
        <taxon>Actinomycetes</taxon>
        <taxon>Propionibacteriales</taxon>
        <taxon>Nocardioidaceae</taxon>
        <taxon>Tenggerimyces</taxon>
    </lineage>
</organism>
<dbReference type="InterPro" id="IPR036388">
    <property type="entry name" value="WH-like_DNA-bd_sf"/>
</dbReference>
<protein>
    <submittedName>
        <fullName evidence="2">PadR family transcriptional regulator</fullName>
    </submittedName>
</protein>
<dbReference type="Pfam" id="PF03551">
    <property type="entry name" value="PadR"/>
    <property type="match status" value="1"/>
</dbReference>
<evidence type="ECO:0000259" key="1">
    <source>
        <dbReference type="Pfam" id="PF03551"/>
    </source>
</evidence>
<keyword evidence="3" id="KW-1185">Reference proteome</keyword>
<dbReference type="PANTHER" id="PTHR43252">
    <property type="entry name" value="TRANSCRIPTIONAL REGULATOR YQJI"/>
    <property type="match status" value="1"/>
</dbReference>
<reference evidence="3" key="1">
    <citation type="journal article" date="2019" name="Int. J. Syst. Evol. Microbiol.">
        <title>The Global Catalogue of Microorganisms (GCM) 10K type strain sequencing project: providing services to taxonomists for standard genome sequencing and annotation.</title>
        <authorList>
            <consortium name="The Broad Institute Genomics Platform"/>
            <consortium name="The Broad Institute Genome Sequencing Center for Infectious Disease"/>
            <person name="Wu L."/>
            <person name="Ma J."/>
        </authorList>
    </citation>
    <scope>NUCLEOTIDE SEQUENCE [LARGE SCALE GENOMIC DNA]</scope>
    <source>
        <strain evidence="3">CGMCC 4.7241</strain>
    </source>
</reference>
<evidence type="ECO:0000313" key="3">
    <source>
        <dbReference type="Proteomes" id="UP001595699"/>
    </source>
</evidence>
<dbReference type="InterPro" id="IPR036390">
    <property type="entry name" value="WH_DNA-bd_sf"/>
</dbReference>
<comment type="caution">
    <text evidence="2">The sequence shown here is derived from an EMBL/GenBank/DDBJ whole genome shotgun (WGS) entry which is preliminary data.</text>
</comment>